<dbReference type="HOGENOM" id="CLU_030884_1_1_1"/>
<dbReference type="SUPFAM" id="SSF103473">
    <property type="entry name" value="MFS general substrate transporter"/>
    <property type="match status" value="1"/>
</dbReference>
<dbReference type="Proteomes" id="UP000053664">
    <property type="component" value="Unassembled WGS sequence"/>
</dbReference>
<dbReference type="OrthoDB" id="196103at2759"/>
<evidence type="ECO:0008006" key="9">
    <source>
        <dbReference type="Google" id="ProtNLM"/>
    </source>
</evidence>
<feature type="transmembrane region" description="Helical" evidence="6">
    <location>
        <begin position="194"/>
        <end position="215"/>
    </location>
</feature>
<evidence type="ECO:0000256" key="5">
    <source>
        <dbReference type="SAM" id="MobiDB-lite"/>
    </source>
</evidence>
<reference evidence="7 8" key="1">
    <citation type="journal article" date="2013" name="Plant Cell">
        <title>The transition from a phytopathogenic smut ancestor to an anamorphic biocontrol agent deciphered by comparative whole-genome analysis.</title>
        <authorList>
            <person name="Lefebvre F."/>
            <person name="Joly D.L."/>
            <person name="Labbe C."/>
            <person name="Teichmann B."/>
            <person name="Linning R."/>
            <person name="Belzile F."/>
            <person name="Bakkeren G."/>
            <person name="Belanger R.R."/>
        </authorList>
    </citation>
    <scope>NUCLEOTIDE SEQUENCE [LARGE SCALE GENOMIC DNA]</scope>
    <source>
        <strain evidence="7 8">PF-1</strain>
    </source>
</reference>
<comment type="subcellular location">
    <subcellularLocation>
        <location evidence="1">Membrane</location>
        <topology evidence="1">Multi-pass membrane protein</topology>
    </subcellularLocation>
</comment>
<keyword evidence="3 6" id="KW-1133">Transmembrane helix</keyword>
<dbReference type="InterPro" id="IPR051617">
    <property type="entry name" value="UNC-93-like_regulator"/>
</dbReference>
<feature type="transmembrane region" description="Helical" evidence="6">
    <location>
        <begin position="283"/>
        <end position="301"/>
    </location>
</feature>
<accession>A0A061H590</accession>
<sequence>MSALPSTSPSASGAGDVAAPSEKQQHSSSDIAAATDTLPALAASSPLDAPAPVQRPTGTLMRIYSKPITQIVLLGLVCFLTAGFFNALSGIGGGGQVSADAANTANLALYSVFAVVSFFSGSILNRLGSRLTLFLGALGYCLYIISFLVYNIYANKGFVIAAGAILGVCASLLWVAQGSLMLSIPTESQKGQFIAVFWCIFNLGACLGSAIELGLTYHSTQNTVSNGVYASFVVLTGLGACCAMLLRDPAKMIRDDGTRVTVPRQTSWRTEFRGLFQLLVSDRWIVCLFPLFAASNFFYCYQFNDFNSPLFTLRTRALNSFLYWASQMGSSVAMGRLLDSRRMCRRSRAWVGWSVVFVLVWTVWGGSYAKQLQYTRADTQQPWWDARRIDFTQSRSYAGLCILYILMGVLDACFQTYAYYVIGTVSNDPAKLGFLAGFYKSFQSAGAAVAFAMDSKYEPFMTNLATGWALCAAGMVCALPVIALRVTNTTVEASPVGGVEGARNSESDVESARASTGGGGVVVATKEEDVSTPGSEKA</sequence>
<feature type="region of interest" description="Disordered" evidence="5">
    <location>
        <begin position="1"/>
        <end position="30"/>
    </location>
</feature>
<name>A0A061H590_9BASI</name>
<dbReference type="KEGG" id="pfp:PFL1_05431"/>
<organism evidence="7 8">
    <name type="scientific">Pseudozyma flocculosa PF-1</name>
    <dbReference type="NCBI Taxonomy" id="1277687"/>
    <lineage>
        <taxon>Eukaryota</taxon>
        <taxon>Fungi</taxon>
        <taxon>Dikarya</taxon>
        <taxon>Basidiomycota</taxon>
        <taxon>Ustilaginomycotina</taxon>
        <taxon>Ustilaginomycetes</taxon>
        <taxon>Ustilaginales</taxon>
        <taxon>Ustilaginaceae</taxon>
        <taxon>Pseudozyma</taxon>
    </lineage>
</organism>
<feature type="compositionally biased region" description="Polar residues" evidence="5">
    <location>
        <begin position="1"/>
        <end position="11"/>
    </location>
</feature>
<dbReference type="RefSeq" id="XP_007881153.1">
    <property type="nucleotide sequence ID" value="XM_007882962.1"/>
</dbReference>
<evidence type="ECO:0000313" key="7">
    <source>
        <dbReference type="EMBL" id="EPQ27150.1"/>
    </source>
</evidence>
<evidence type="ECO:0000256" key="6">
    <source>
        <dbReference type="SAM" id="Phobius"/>
    </source>
</evidence>
<evidence type="ECO:0000313" key="8">
    <source>
        <dbReference type="Proteomes" id="UP000053664"/>
    </source>
</evidence>
<dbReference type="GO" id="GO:0016020">
    <property type="term" value="C:membrane"/>
    <property type="evidence" value="ECO:0007669"/>
    <property type="project" value="UniProtKB-SubCell"/>
</dbReference>
<dbReference type="EMBL" id="KE361641">
    <property type="protein sequence ID" value="EPQ27150.1"/>
    <property type="molecule type" value="Genomic_DNA"/>
</dbReference>
<feature type="transmembrane region" description="Helical" evidence="6">
    <location>
        <begin position="465"/>
        <end position="484"/>
    </location>
</feature>
<feature type="transmembrane region" description="Helical" evidence="6">
    <location>
        <begin position="159"/>
        <end position="182"/>
    </location>
</feature>
<feature type="region of interest" description="Disordered" evidence="5">
    <location>
        <begin position="495"/>
        <end position="538"/>
    </location>
</feature>
<dbReference type="InterPro" id="IPR010291">
    <property type="entry name" value="Ion_channel_UNC-93"/>
</dbReference>
<dbReference type="PANTHER" id="PTHR23294">
    <property type="entry name" value="ET TRANSLATION PRODUCT-RELATED"/>
    <property type="match status" value="1"/>
</dbReference>
<evidence type="ECO:0000256" key="3">
    <source>
        <dbReference type="ARBA" id="ARBA00022989"/>
    </source>
</evidence>
<feature type="transmembrane region" description="Helical" evidence="6">
    <location>
        <begin position="71"/>
        <end position="95"/>
    </location>
</feature>
<protein>
    <recommendedName>
        <fullName evidence="9">DUF895 domain membrane protein</fullName>
    </recommendedName>
</protein>
<feature type="transmembrane region" description="Helical" evidence="6">
    <location>
        <begin position="397"/>
        <end position="420"/>
    </location>
</feature>
<evidence type="ECO:0000256" key="2">
    <source>
        <dbReference type="ARBA" id="ARBA00022692"/>
    </source>
</evidence>
<gene>
    <name evidence="7" type="ORF">PFL1_05431</name>
</gene>
<feature type="transmembrane region" description="Helical" evidence="6">
    <location>
        <begin position="350"/>
        <end position="369"/>
    </location>
</feature>
<dbReference type="AlphaFoldDB" id="A0A061H590"/>
<dbReference type="GeneID" id="19319523"/>
<dbReference type="Gene3D" id="1.20.1250.20">
    <property type="entry name" value="MFS general substrate transporter like domains"/>
    <property type="match status" value="1"/>
</dbReference>
<dbReference type="PANTHER" id="PTHR23294:SF59">
    <property type="entry name" value="UNC93-LIKE PROTEIN C922.05C"/>
    <property type="match status" value="1"/>
</dbReference>
<evidence type="ECO:0000256" key="1">
    <source>
        <dbReference type="ARBA" id="ARBA00004141"/>
    </source>
</evidence>
<feature type="transmembrane region" description="Helical" evidence="6">
    <location>
        <begin position="131"/>
        <end position="153"/>
    </location>
</feature>
<dbReference type="Pfam" id="PF05978">
    <property type="entry name" value="UNC-93"/>
    <property type="match status" value="1"/>
</dbReference>
<dbReference type="eggNOG" id="KOG3098">
    <property type="taxonomic scope" value="Eukaryota"/>
</dbReference>
<keyword evidence="4 6" id="KW-0472">Membrane</keyword>
<feature type="transmembrane region" description="Helical" evidence="6">
    <location>
        <begin position="107"/>
        <end position="124"/>
    </location>
</feature>
<proteinExistence type="predicted"/>
<dbReference type="InterPro" id="IPR036259">
    <property type="entry name" value="MFS_trans_sf"/>
</dbReference>
<feature type="transmembrane region" description="Helical" evidence="6">
    <location>
        <begin position="227"/>
        <end position="246"/>
    </location>
</feature>
<keyword evidence="2 6" id="KW-0812">Transmembrane</keyword>
<evidence type="ECO:0000256" key="4">
    <source>
        <dbReference type="ARBA" id="ARBA00023136"/>
    </source>
</evidence>